<organism evidence="1 2">
    <name type="scientific">Cinchona calisaya</name>
    <dbReference type="NCBI Taxonomy" id="153742"/>
    <lineage>
        <taxon>Eukaryota</taxon>
        <taxon>Viridiplantae</taxon>
        <taxon>Streptophyta</taxon>
        <taxon>Embryophyta</taxon>
        <taxon>Tracheophyta</taxon>
        <taxon>Spermatophyta</taxon>
        <taxon>Magnoliopsida</taxon>
        <taxon>eudicotyledons</taxon>
        <taxon>Gunneridae</taxon>
        <taxon>Pentapetalae</taxon>
        <taxon>asterids</taxon>
        <taxon>lamiids</taxon>
        <taxon>Gentianales</taxon>
        <taxon>Rubiaceae</taxon>
        <taxon>Cinchonoideae</taxon>
        <taxon>Cinchoneae</taxon>
        <taxon>Cinchona</taxon>
    </lineage>
</organism>
<dbReference type="Proteomes" id="UP001630127">
    <property type="component" value="Unassembled WGS sequence"/>
</dbReference>
<dbReference type="EMBL" id="JBJUIK010000010">
    <property type="protein sequence ID" value="KAL3515285.1"/>
    <property type="molecule type" value="Genomic_DNA"/>
</dbReference>
<gene>
    <name evidence="1" type="ORF">ACH5RR_022187</name>
</gene>
<comment type="caution">
    <text evidence="1">The sequence shown here is derived from an EMBL/GenBank/DDBJ whole genome shotgun (WGS) entry which is preliminary data.</text>
</comment>
<proteinExistence type="predicted"/>
<name>A0ABD2Z747_9GENT</name>
<keyword evidence="2" id="KW-1185">Reference proteome</keyword>
<dbReference type="AlphaFoldDB" id="A0ABD2Z747"/>
<accession>A0ABD2Z747</accession>
<sequence length="106" mass="12664">MNDWLCSTWYKHDPDYKVSKKTWQFTWLRLTKKKLLAASSSQAKNNQPSDRYPALCMLDPWDRPRIETENKRLILRVAPLYQISQSSHHFSNWLDCQYIAYGINLV</sequence>
<evidence type="ECO:0000313" key="2">
    <source>
        <dbReference type="Proteomes" id="UP001630127"/>
    </source>
</evidence>
<protein>
    <submittedName>
        <fullName evidence="1">Uncharacterized protein</fullName>
    </submittedName>
</protein>
<evidence type="ECO:0000313" key="1">
    <source>
        <dbReference type="EMBL" id="KAL3515285.1"/>
    </source>
</evidence>
<reference evidence="1 2" key="1">
    <citation type="submission" date="2024-11" db="EMBL/GenBank/DDBJ databases">
        <title>A near-complete genome assembly of Cinchona calisaya.</title>
        <authorList>
            <person name="Lian D.C."/>
            <person name="Zhao X.W."/>
            <person name="Wei L."/>
        </authorList>
    </citation>
    <scope>NUCLEOTIDE SEQUENCE [LARGE SCALE GENOMIC DNA]</scope>
    <source>
        <tissue evidence="1">Nenye</tissue>
    </source>
</reference>